<evidence type="ECO:0000313" key="2">
    <source>
        <dbReference type="Proteomes" id="UP000689195"/>
    </source>
</evidence>
<dbReference type="EMBL" id="CAJJDO010000020">
    <property type="protein sequence ID" value="CAD8150681.1"/>
    <property type="molecule type" value="Genomic_DNA"/>
</dbReference>
<dbReference type="OrthoDB" id="319557at2759"/>
<protein>
    <submittedName>
        <fullName evidence="1">Uncharacterized protein</fullName>
    </submittedName>
</protein>
<organism evidence="1 2">
    <name type="scientific">Paramecium pentaurelia</name>
    <dbReference type="NCBI Taxonomy" id="43138"/>
    <lineage>
        <taxon>Eukaryota</taxon>
        <taxon>Sar</taxon>
        <taxon>Alveolata</taxon>
        <taxon>Ciliophora</taxon>
        <taxon>Intramacronucleata</taxon>
        <taxon>Oligohymenophorea</taxon>
        <taxon>Peniculida</taxon>
        <taxon>Parameciidae</taxon>
        <taxon>Paramecium</taxon>
    </lineage>
</organism>
<comment type="caution">
    <text evidence="1">The sequence shown here is derived from an EMBL/GenBank/DDBJ whole genome shotgun (WGS) entry which is preliminary data.</text>
</comment>
<name>A0A8S1T9H7_9CILI</name>
<dbReference type="AlphaFoldDB" id="A0A8S1T9H7"/>
<evidence type="ECO:0000313" key="1">
    <source>
        <dbReference type="EMBL" id="CAD8150681.1"/>
    </source>
</evidence>
<gene>
    <name evidence="1" type="ORF">PPENT_87.1.T0200406</name>
</gene>
<dbReference type="Proteomes" id="UP000689195">
    <property type="component" value="Unassembled WGS sequence"/>
</dbReference>
<proteinExistence type="predicted"/>
<reference evidence="1" key="1">
    <citation type="submission" date="2021-01" db="EMBL/GenBank/DDBJ databases">
        <authorList>
            <consortium name="Genoscope - CEA"/>
            <person name="William W."/>
        </authorList>
    </citation>
    <scope>NUCLEOTIDE SEQUENCE</scope>
</reference>
<sequence>MESDQFRFISTNTFSNVGNLQQIIDSISSENELNILQQQFDQIRQRFQQRISNTNQVPSEFWNDISNKNKKNIGVSILQNDGSFILTDNLTRKILEIKTVSEIQKRLFEYCAIAGQNKLLQQFNEENILLQQNEVQKQFQMTIYSEKIRKRTMKNLNQVAKKEKKKLENMDFRNQEIRVSNQNIQEEKFDYWEKIRIKYLKTITVKITKINMSINKDFLDSIQNSTQLYGSPQLQSMAKNPTQEYNVVKCEISVNPYVEELENDDICKDQRLQIYEAKYKVRCLEIKSEFKKIKQLKEQARLENQFQGQCNISSELLQDLNSQILYQWL</sequence>
<accession>A0A8S1T9H7</accession>
<keyword evidence="2" id="KW-1185">Reference proteome</keyword>